<dbReference type="Proteomes" id="UP000464787">
    <property type="component" value="Chromosome"/>
</dbReference>
<dbReference type="Pfam" id="PF01381">
    <property type="entry name" value="HTH_3"/>
    <property type="match status" value="1"/>
</dbReference>
<feature type="domain" description="HTH cro/C1-type" evidence="4">
    <location>
        <begin position="20"/>
        <end position="74"/>
    </location>
</feature>
<organism evidence="5 6">
    <name type="scientific">Xylophilus rhododendri</name>
    <dbReference type="NCBI Taxonomy" id="2697032"/>
    <lineage>
        <taxon>Bacteria</taxon>
        <taxon>Pseudomonadati</taxon>
        <taxon>Pseudomonadota</taxon>
        <taxon>Betaproteobacteria</taxon>
        <taxon>Burkholderiales</taxon>
        <taxon>Xylophilus</taxon>
    </lineage>
</organism>
<dbReference type="GO" id="GO:0005829">
    <property type="term" value="C:cytosol"/>
    <property type="evidence" value="ECO:0007669"/>
    <property type="project" value="TreeGrafter"/>
</dbReference>
<dbReference type="InterPro" id="IPR050807">
    <property type="entry name" value="TransReg_Diox_bact_type"/>
</dbReference>
<keyword evidence="3" id="KW-0804">Transcription</keyword>
<dbReference type="InterPro" id="IPR010982">
    <property type="entry name" value="Lambda_DNA-bd_dom_sf"/>
</dbReference>
<keyword evidence="6" id="KW-1185">Reference proteome</keyword>
<evidence type="ECO:0000259" key="4">
    <source>
        <dbReference type="PROSITE" id="PS50943"/>
    </source>
</evidence>
<keyword evidence="2" id="KW-0238">DNA-binding</keyword>
<evidence type="ECO:0000313" key="5">
    <source>
        <dbReference type="EMBL" id="QHJ01468.1"/>
    </source>
</evidence>
<dbReference type="SMART" id="SM00530">
    <property type="entry name" value="HTH_XRE"/>
    <property type="match status" value="1"/>
</dbReference>
<accession>A0A857JCV4</accession>
<evidence type="ECO:0000256" key="1">
    <source>
        <dbReference type="ARBA" id="ARBA00023015"/>
    </source>
</evidence>
<dbReference type="InterPro" id="IPR001387">
    <property type="entry name" value="Cro/C1-type_HTH"/>
</dbReference>
<dbReference type="AlphaFoldDB" id="A0A857JCV4"/>
<protein>
    <submittedName>
        <fullName evidence="5">Helix-turn-helix domain-containing protein</fullName>
    </submittedName>
</protein>
<dbReference type="KEGG" id="xyk:GT347_08960"/>
<dbReference type="PANTHER" id="PTHR46797">
    <property type="entry name" value="HTH-TYPE TRANSCRIPTIONAL REGULATOR"/>
    <property type="match status" value="1"/>
</dbReference>
<keyword evidence="1" id="KW-0805">Transcription regulation</keyword>
<dbReference type="PROSITE" id="PS50943">
    <property type="entry name" value="HTH_CROC1"/>
    <property type="match status" value="1"/>
</dbReference>
<evidence type="ECO:0000256" key="2">
    <source>
        <dbReference type="ARBA" id="ARBA00023125"/>
    </source>
</evidence>
<dbReference type="GO" id="GO:0003677">
    <property type="term" value="F:DNA binding"/>
    <property type="evidence" value="ECO:0007669"/>
    <property type="project" value="UniProtKB-KW"/>
</dbReference>
<gene>
    <name evidence="5" type="ORF">GT347_08960</name>
</gene>
<evidence type="ECO:0000256" key="3">
    <source>
        <dbReference type="ARBA" id="ARBA00023163"/>
    </source>
</evidence>
<dbReference type="SUPFAM" id="SSF47413">
    <property type="entry name" value="lambda repressor-like DNA-binding domains"/>
    <property type="match status" value="1"/>
</dbReference>
<dbReference type="EMBL" id="CP047650">
    <property type="protein sequence ID" value="QHJ01468.1"/>
    <property type="molecule type" value="Genomic_DNA"/>
</dbReference>
<evidence type="ECO:0000313" key="6">
    <source>
        <dbReference type="Proteomes" id="UP000464787"/>
    </source>
</evidence>
<sequence>MDAALAAEIQALSIQLGAEVRRLRGERGMTQAALASAAGLDPNYIGMVERAERRITLYNAWRIAGGLGISLADLTGALPVRGAAGRA</sequence>
<reference evidence="5 6" key="1">
    <citation type="submission" date="2020-01" db="EMBL/GenBank/DDBJ databases">
        <title>Genome sequencing of strain KACC 21265.</title>
        <authorList>
            <person name="Heo J."/>
            <person name="Kim S.-J."/>
            <person name="Kim J.-S."/>
            <person name="Hong S.-B."/>
            <person name="Kwon S.-W."/>
        </authorList>
    </citation>
    <scope>NUCLEOTIDE SEQUENCE [LARGE SCALE GENOMIC DNA]</scope>
    <source>
        <strain evidence="5 6">KACC 21265</strain>
    </source>
</reference>
<dbReference type="Gene3D" id="1.10.260.40">
    <property type="entry name" value="lambda repressor-like DNA-binding domains"/>
    <property type="match status" value="1"/>
</dbReference>
<dbReference type="GO" id="GO:0003700">
    <property type="term" value="F:DNA-binding transcription factor activity"/>
    <property type="evidence" value="ECO:0007669"/>
    <property type="project" value="TreeGrafter"/>
</dbReference>
<dbReference type="CDD" id="cd00093">
    <property type="entry name" value="HTH_XRE"/>
    <property type="match status" value="1"/>
</dbReference>
<dbReference type="PANTHER" id="PTHR46797:SF23">
    <property type="entry name" value="HTH-TYPE TRANSCRIPTIONAL REGULATOR SUTR"/>
    <property type="match status" value="1"/>
</dbReference>
<proteinExistence type="predicted"/>
<name>A0A857JCV4_9BURK</name>